<proteinExistence type="predicted"/>
<evidence type="ECO:0000313" key="3">
    <source>
        <dbReference type="Proteomes" id="UP001152607"/>
    </source>
</evidence>
<dbReference type="OrthoDB" id="5403747at2759"/>
<keyword evidence="3" id="KW-1185">Reference proteome</keyword>
<gene>
    <name evidence="2" type="ORF">PDIGIT_LOCUS9103</name>
</gene>
<organism evidence="2 3">
    <name type="scientific">Periconia digitata</name>
    <dbReference type="NCBI Taxonomy" id="1303443"/>
    <lineage>
        <taxon>Eukaryota</taxon>
        <taxon>Fungi</taxon>
        <taxon>Dikarya</taxon>
        <taxon>Ascomycota</taxon>
        <taxon>Pezizomycotina</taxon>
        <taxon>Dothideomycetes</taxon>
        <taxon>Pleosporomycetidae</taxon>
        <taxon>Pleosporales</taxon>
        <taxon>Massarineae</taxon>
        <taxon>Periconiaceae</taxon>
        <taxon>Periconia</taxon>
    </lineage>
</organism>
<evidence type="ECO:0000256" key="1">
    <source>
        <dbReference type="SAM" id="MobiDB-lite"/>
    </source>
</evidence>
<evidence type="ECO:0000313" key="2">
    <source>
        <dbReference type="EMBL" id="CAI6336014.1"/>
    </source>
</evidence>
<sequence length="158" mass="17129">MSDPTPLKFTERETELLAATWRCFEGGFPKVNFPQLAAMTGYTEGSAKYALGQLKTKLKKHNEAISNGNGNGNGSGNIKINGNNTGKTSAKTLKTTKQTSTKPASSRGKRKSDEAALDTYDEVYVKKQATVEYPSSGTHEDVIDEINDTPVIKDEPLV</sequence>
<feature type="compositionally biased region" description="Low complexity" evidence="1">
    <location>
        <begin position="76"/>
        <end position="102"/>
    </location>
</feature>
<feature type="region of interest" description="Disordered" evidence="1">
    <location>
        <begin position="63"/>
        <end position="117"/>
    </location>
</feature>
<feature type="region of interest" description="Disordered" evidence="1">
    <location>
        <begin position="132"/>
        <end position="158"/>
    </location>
</feature>
<dbReference type="AlphaFoldDB" id="A0A9W4UIM1"/>
<dbReference type="EMBL" id="CAOQHR010000006">
    <property type="protein sequence ID" value="CAI6336014.1"/>
    <property type="molecule type" value="Genomic_DNA"/>
</dbReference>
<comment type="caution">
    <text evidence="2">The sequence shown here is derived from an EMBL/GenBank/DDBJ whole genome shotgun (WGS) entry which is preliminary data.</text>
</comment>
<dbReference type="Proteomes" id="UP001152607">
    <property type="component" value="Unassembled WGS sequence"/>
</dbReference>
<reference evidence="2" key="1">
    <citation type="submission" date="2023-01" db="EMBL/GenBank/DDBJ databases">
        <authorList>
            <person name="Van Ghelder C."/>
            <person name="Rancurel C."/>
        </authorList>
    </citation>
    <scope>NUCLEOTIDE SEQUENCE</scope>
    <source>
        <strain evidence="2">CNCM I-4278</strain>
    </source>
</reference>
<protein>
    <submittedName>
        <fullName evidence="2">Uncharacterized protein</fullName>
    </submittedName>
</protein>
<accession>A0A9W4UIM1</accession>
<name>A0A9W4UIM1_9PLEO</name>